<dbReference type="EMBL" id="FZNT01000006">
    <property type="protein sequence ID" value="SNR61073.1"/>
    <property type="molecule type" value="Genomic_DNA"/>
</dbReference>
<feature type="repeat" description="TPR" evidence="3">
    <location>
        <begin position="391"/>
        <end position="424"/>
    </location>
</feature>
<dbReference type="InterPro" id="IPR052558">
    <property type="entry name" value="Siderophore_Hydrolase_D"/>
</dbReference>
<dbReference type="GO" id="GO:0016788">
    <property type="term" value="F:hydrolase activity, acting on ester bonds"/>
    <property type="evidence" value="ECO:0007669"/>
    <property type="project" value="TreeGrafter"/>
</dbReference>
<evidence type="ECO:0000313" key="4">
    <source>
        <dbReference type="EMBL" id="SNR61073.1"/>
    </source>
</evidence>
<evidence type="ECO:0000256" key="3">
    <source>
        <dbReference type="PROSITE-ProRule" id="PRU00339"/>
    </source>
</evidence>
<keyword evidence="2" id="KW-0378">Hydrolase</keyword>
<dbReference type="InterPro" id="IPR029058">
    <property type="entry name" value="AB_hydrolase_fold"/>
</dbReference>
<accession>A0A238XRJ3</accession>
<dbReference type="PROSITE" id="PS50005">
    <property type="entry name" value="TPR"/>
    <property type="match status" value="1"/>
</dbReference>
<dbReference type="AlphaFoldDB" id="A0A238XRJ3"/>
<sequence length="437" mass="49926">MWKNLAINYNMKNLLLFAFIIFSLINCKKKTKFIENEIQKNQIVIGQIDSIYSEILGESRELWIHIPERVKDVKSDKNKYPVLYLLDGPSKFNSVTGIVEHLSRNFIVPEMIIVGITNTNRTLDFTPPKAGHVTISKNGIQNPSGGGNSFFGFMEKELIPYIEKNYSASKYRTFVGHSLGGLSVVNALVNRQELFNNYIAIDPSLWWDNRAFLNLADSIISVEKFDNKALYVGVANTLETGIEPKLNIDKILNDDIPDTPSHFHIKSILQFVNSLDTKKDNKLQFDWKYYPKDNHGSIPLITEYDGLRFLFSWYELKNVKGLILEKSKLNTQEILNIINNHYAVASDKLGQEMKPPERLIKLIGNAFMSSKRPNKAKALFLLNINNYPKSTDAFETMGNCYIQLSDTLNAIKTFKKGLDIGENKALKEKLHKLINHN</sequence>
<dbReference type="Gene3D" id="3.40.50.1820">
    <property type="entry name" value="alpha/beta hydrolase"/>
    <property type="match status" value="1"/>
</dbReference>
<dbReference type="SUPFAM" id="SSF48452">
    <property type="entry name" value="TPR-like"/>
    <property type="match status" value="1"/>
</dbReference>
<dbReference type="PANTHER" id="PTHR40841">
    <property type="entry name" value="SIDEROPHORE TRIACETYLFUSARININE C ESTERASE"/>
    <property type="match status" value="1"/>
</dbReference>
<organism evidence="4 5">
    <name type="scientific">Lutibacter agarilyticus</name>
    <dbReference type="NCBI Taxonomy" id="1109740"/>
    <lineage>
        <taxon>Bacteria</taxon>
        <taxon>Pseudomonadati</taxon>
        <taxon>Bacteroidota</taxon>
        <taxon>Flavobacteriia</taxon>
        <taxon>Flavobacteriales</taxon>
        <taxon>Flavobacteriaceae</taxon>
        <taxon>Lutibacter</taxon>
    </lineage>
</organism>
<evidence type="ECO:0000313" key="5">
    <source>
        <dbReference type="Proteomes" id="UP000198384"/>
    </source>
</evidence>
<keyword evidence="5" id="KW-1185">Reference proteome</keyword>
<dbReference type="Proteomes" id="UP000198384">
    <property type="component" value="Unassembled WGS sequence"/>
</dbReference>
<evidence type="ECO:0000256" key="2">
    <source>
        <dbReference type="ARBA" id="ARBA00022801"/>
    </source>
</evidence>
<name>A0A238XRJ3_9FLAO</name>
<gene>
    <name evidence="4" type="ORF">SAMN06265371_106237</name>
</gene>
<evidence type="ECO:0000256" key="1">
    <source>
        <dbReference type="ARBA" id="ARBA00005622"/>
    </source>
</evidence>
<proteinExistence type="inferred from homology"/>
<reference evidence="4 5" key="1">
    <citation type="submission" date="2017-06" db="EMBL/GenBank/DDBJ databases">
        <authorList>
            <person name="Kim H.J."/>
            <person name="Triplett B.A."/>
        </authorList>
    </citation>
    <scope>NUCLEOTIDE SEQUENCE [LARGE SCALE GENOMIC DNA]</scope>
    <source>
        <strain evidence="4 5">DSM 29150</strain>
    </source>
</reference>
<protein>
    <submittedName>
        <fullName evidence="4">Uncharacterized protein</fullName>
    </submittedName>
</protein>
<dbReference type="InterPro" id="IPR000801">
    <property type="entry name" value="Esterase-like"/>
</dbReference>
<keyword evidence="3" id="KW-0802">TPR repeat</keyword>
<dbReference type="PANTHER" id="PTHR40841:SF2">
    <property type="entry name" value="SIDEROPHORE-DEGRADING ESTERASE (EUROFUNG)"/>
    <property type="match status" value="1"/>
</dbReference>
<dbReference type="InterPro" id="IPR011990">
    <property type="entry name" value="TPR-like_helical_dom_sf"/>
</dbReference>
<dbReference type="InterPro" id="IPR019734">
    <property type="entry name" value="TPR_rpt"/>
</dbReference>
<comment type="similarity">
    <text evidence="1">Belongs to the esterase D family.</text>
</comment>
<dbReference type="SUPFAM" id="SSF53474">
    <property type="entry name" value="alpha/beta-Hydrolases"/>
    <property type="match status" value="1"/>
</dbReference>
<dbReference type="Pfam" id="PF00756">
    <property type="entry name" value="Esterase"/>
    <property type="match status" value="1"/>
</dbReference>